<dbReference type="InterPro" id="IPR035897">
    <property type="entry name" value="Toll_tir_struct_dom_sf"/>
</dbReference>
<dbReference type="Gene3D" id="1.10.8.430">
    <property type="entry name" value="Helical domain of apoptotic protease-activating factors"/>
    <property type="match status" value="1"/>
</dbReference>
<dbReference type="InterPro" id="IPR042197">
    <property type="entry name" value="Apaf_helical"/>
</dbReference>
<dbReference type="InterPro" id="IPR027417">
    <property type="entry name" value="P-loop_NTPase"/>
</dbReference>
<dbReference type="GO" id="GO:0006952">
    <property type="term" value="P:defense response"/>
    <property type="evidence" value="ECO:0007669"/>
    <property type="project" value="UniProtKB-KW"/>
</dbReference>
<organism evidence="7 8">
    <name type="scientific">Rubus argutus</name>
    <name type="common">Southern blackberry</name>
    <dbReference type="NCBI Taxonomy" id="59490"/>
    <lineage>
        <taxon>Eukaryota</taxon>
        <taxon>Viridiplantae</taxon>
        <taxon>Streptophyta</taxon>
        <taxon>Embryophyta</taxon>
        <taxon>Tracheophyta</taxon>
        <taxon>Spermatophyta</taxon>
        <taxon>Magnoliopsida</taxon>
        <taxon>eudicotyledons</taxon>
        <taxon>Gunneridae</taxon>
        <taxon>Pentapetalae</taxon>
        <taxon>rosids</taxon>
        <taxon>fabids</taxon>
        <taxon>Rosales</taxon>
        <taxon>Rosaceae</taxon>
        <taxon>Rosoideae</taxon>
        <taxon>Rosoideae incertae sedis</taxon>
        <taxon>Rubus</taxon>
    </lineage>
</organism>
<feature type="compositionally biased region" description="Basic and acidic residues" evidence="5">
    <location>
        <begin position="953"/>
        <end position="968"/>
    </location>
</feature>
<dbReference type="PANTHER" id="PTHR11017:SF563">
    <property type="entry name" value="TMV RESISTANCE PROTEIN N-LIKE"/>
    <property type="match status" value="1"/>
</dbReference>
<proteinExistence type="predicted"/>
<dbReference type="Gene3D" id="3.40.50.10140">
    <property type="entry name" value="Toll/interleukin-1 receptor homology (TIR) domain"/>
    <property type="match status" value="1"/>
</dbReference>
<dbReference type="InterPro" id="IPR032675">
    <property type="entry name" value="LRR_dom_sf"/>
</dbReference>
<dbReference type="SUPFAM" id="SSF52540">
    <property type="entry name" value="P-loop containing nucleoside triphosphate hydrolases"/>
    <property type="match status" value="1"/>
</dbReference>
<sequence>MAGEASSSNSSLSRCSHDVFLSFRGEDTRKTFVDHLYKSLVNAGIRTFRDDDEIERGEDIKPELQKAIQQSWSSVIVFSKDYASSRWCLDELVMILQRKRRISSSSSDRHVVLPVFYDINPSHVRNQTGSVAVAFARHQKTQLPNKVNEWRAALAEVADLGGMVLQNQADGYESKFIGKIVKVIGDKLRRNKPFSVAPNLIGIHSRVKRINSWLQDGSSDVGILVIYGMPGIGKTTIAKHVYNSNFRRFERSSFLENIRGISEQHNGIIQIQTQLLFNILNGRKVQIHNVSEGVSMLEDAVSSKRVLLFLDDLDHMDQLNALLSRRDRFYPGSKIVITTRNARLSKSRQVTRVHTVESLYYNESLELFSWHAFGQDHPDEGYMEHSKLVAHQSGGLPLAIQILGSSLMGERIGVWESALKKLQSIPNSEIMGKLRICYDSLQDDHDQNLFLDIACFFVGKDKDYIVRILDGCDFYTIIGVQNLIDRCLVTVDEFNKVHMHDMIRDMGREIVRLESKELGRRSRIWHHKDSFKILGEKSGTESIEGLVLDMHMHHGDTLINSNEIVLETKAFSRTHKLRLLQLDHVQLHGCYEEFPPRLRWLCWLAFPLDSIPIDFPLENLVILEMQYSSLKQMWKGTKCLPSLKVLDLSHSHGLTKTIDFSLCHQLEKLVLIDCVSLIEVYDSIGDLKRLVYLNMKDCINIRMLPKSIFMLKLLETLIISGCSNLDESSMKSMRSMESLKILEADRISSQSLSTSMEGGGYRFGILGLFRSGNKVPGLFSLRSRESTISFTVPLHPNRRIGGLNVLFVYANSCNGSAMIGDSDVCYSTDFPIVVKVRNKSKGLKWIYPPPHYGVPGEGEDMMWLTHWKFRNQLEGGDQVGSSGCFGICTTLASDTEEEESEEGRQEEEEEEEGRITVAAMIARIDKMILFNMSTESADRVYKYDDDGGDDDVVDIKRDDDRPDGDNVEHAANQSVFTSPKKNSEKRKRSSFTDACAESSKKRNEMFEQRFIGSESLPGNDAAQSVAKDVSDEECLMQCVEILNKMEEIDDDSYSKALKLFHDVPTWRKIFVVMPDQRRKNFILKL</sequence>
<dbReference type="Pfam" id="PF07725">
    <property type="entry name" value="LRR_3"/>
    <property type="match status" value="1"/>
</dbReference>
<dbReference type="AlphaFoldDB" id="A0AAW1VRT7"/>
<dbReference type="Pfam" id="PF00931">
    <property type="entry name" value="NB-ARC"/>
    <property type="match status" value="1"/>
</dbReference>
<evidence type="ECO:0000256" key="1">
    <source>
        <dbReference type="ARBA" id="ARBA00022614"/>
    </source>
</evidence>
<dbReference type="GO" id="GO:0043531">
    <property type="term" value="F:ADP binding"/>
    <property type="evidence" value="ECO:0007669"/>
    <property type="project" value="InterPro"/>
</dbReference>
<dbReference type="Gene3D" id="3.40.50.300">
    <property type="entry name" value="P-loop containing nucleotide triphosphate hydrolases"/>
    <property type="match status" value="1"/>
</dbReference>
<dbReference type="Pfam" id="PF23282">
    <property type="entry name" value="WHD_ROQ1"/>
    <property type="match status" value="1"/>
</dbReference>
<dbReference type="PANTHER" id="PTHR11017">
    <property type="entry name" value="LEUCINE-RICH REPEAT-CONTAINING PROTEIN"/>
    <property type="match status" value="1"/>
</dbReference>
<keyword evidence="8" id="KW-1185">Reference proteome</keyword>
<dbReference type="Pfam" id="PF01582">
    <property type="entry name" value="TIR"/>
    <property type="match status" value="1"/>
</dbReference>
<feature type="region of interest" description="Disordered" evidence="5">
    <location>
        <begin position="892"/>
        <end position="913"/>
    </location>
</feature>
<evidence type="ECO:0000313" key="8">
    <source>
        <dbReference type="Proteomes" id="UP001457282"/>
    </source>
</evidence>
<keyword evidence="3" id="KW-0611">Plant defense</keyword>
<protein>
    <recommendedName>
        <fullName evidence="6">TIR domain-containing protein</fullName>
    </recommendedName>
</protein>
<dbReference type="PROSITE" id="PS50104">
    <property type="entry name" value="TIR"/>
    <property type="match status" value="1"/>
</dbReference>
<dbReference type="InterPro" id="IPR002182">
    <property type="entry name" value="NB-ARC"/>
</dbReference>
<dbReference type="Proteomes" id="UP001457282">
    <property type="component" value="Unassembled WGS sequence"/>
</dbReference>
<feature type="domain" description="TIR" evidence="6">
    <location>
        <begin position="15"/>
        <end position="188"/>
    </location>
</feature>
<keyword evidence="2" id="KW-0677">Repeat</keyword>
<keyword evidence="4" id="KW-0520">NAD</keyword>
<dbReference type="GO" id="GO:0007165">
    <property type="term" value="P:signal transduction"/>
    <property type="evidence" value="ECO:0007669"/>
    <property type="project" value="InterPro"/>
</dbReference>
<dbReference type="SMART" id="SM00255">
    <property type="entry name" value="TIR"/>
    <property type="match status" value="1"/>
</dbReference>
<dbReference type="PRINTS" id="PR00364">
    <property type="entry name" value="DISEASERSIST"/>
</dbReference>
<dbReference type="InterPro" id="IPR044974">
    <property type="entry name" value="Disease_R_plants"/>
</dbReference>
<evidence type="ECO:0000256" key="4">
    <source>
        <dbReference type="ARBA" id="ARBA00023027"/>
    </source>
</evidence>
<dbReference type="SUPFAM" id="SSF52200">
    <property type="entry name" value="Toll/Interleukin receptor TIR domain"/>
    <property type="match status" value="1"/>
</dbReference>
<dbReference type="FunFam" id="3.40.50.10140:FF:000007">
    <property type="entry name" value="Disease resistance protein (TIR-NBS-LRR class)"/>
    <property type="match status" value="1"/>
</dbReference>
<dbReference type="InterPro" id="IPR058192">
    <property type="entry name" value="WHD_ROQ1-like"/>
</dbReference>
<dbReference type="InterPro" id="IPR000157">
    <property type="entry name" value="TIR_dom"/>
</dbReference>
<dbReference type="SUPFAM" id="SSF46785">
    <property type="entry name" value="Winged helix' DNA-binding domain"/>
    <property type="match status" value="1"/>
</dbReference>
<gene>
    <name evidence="7" type="ORF">M0R45_034977</name>
</gene>
<accession>A0AAW1VRT7</accession>
<dbReference type="InterPro" id="IPR011713">
    <property type="entry name" value="Leu-rich_rpt_3"/>
</dbReference>
<dbReference type="Gene3D" id="3.80.10.10">
    <property type="entry name" value="Ribonuclease Inhibitor"/>
    <property type="match status" value="1"/>
</dbReference>
<feature type="compositionally biased region" description="Acidic residues" evidence="5">
    <location>
        <begin position="894"/>
        <end position="912"/>
    </location>
</feature>
<reference evidence="7 8" key="1">
    <citation type="journal article" date="2023" name="G3 (Bethesda)">
        <title>A chromosome-length genome assembly and annotation of blackberry (Rubus argutus, cv. 'Hillquist').</title>
        <authorList>
            <person name="Bruna T."/>
            <person name="Aryal R."/>
            <person name="Dudchenko O."/>
            <person name="Sargent D.J."/>
            <person name="Mead D."/>
            <person name="Buti M."/>
            <person name="Cavallini A."/>
            <person name="Hytonen T."/>
            <person name="Andres J."/>
            <person name="Pham M."/>
            <person name="Weisz D."/>
            <person name="Mascagni F."/>
            <person name="Usai G."/>
            <person name="Natali L."/>
            <person name="Bassil N."/>
            <person name="Fernandez G.E."/>
            <person name="Lomsadze A."/>
            <person name="Armour M."/>
            <person name="Olukolu B."/>
            <person name="Poorten T."/>
            <person name="Britton C."/>
            <person name="Davik J."/>
            <person name="Ashrafi H."/>
            <person name="Aiden E.L."/>
            <person name="Borodovsky M."/>
            <person name="Worthington M."/>
        </authorList>
    </citation>
    <scope>NUCLEOTIDE SEQUENCE [LARGE SCALE GENOMIC DNA]</scope>
    <source>
        <strain evidence="7">PI 553951</strain>
    </source>
</reference>
<evidence type="ECO:0000259" key="6">
    <source>
        <dbReference type="PROSITE" id="PS50104"/>
    </source>
</evidence>
<dbReference type="SUPFAM" id="SSF52058">
    <property type="entry name" value="L domain-like"/>
    <property type="match status" value="1"/>
</dbReference>
<keyword evidence="1" id="KW-0433">Leucine-rich repeat</keyword>
<dbReference type="EMBL" id="JBEDUW010000007">
    <property type="protein sequence ID" value="KAK9911053.1"/>
    <property type="molecule type" value="Genomic_DNA"/>
</dbReference>
<feature type="region of interest" description="Disordered" evidence="5">
    <location>
        <begin position="940"/>
        <end position="994"/>
    </location>
</feature>
<evidence type="ECO:0000256" key="2">
    <source>
        <dbReference type="ARBA" id="ARBA00022737"/>
    </source>
</evidence>
<comment type="caution">
    <text evidence="7">The sequence shown here is derived from an EMBL/GenBank/DDBJ whole genome shotgun (WGS) entry which is preliminary data.</text>
</comment>
<evidence type="ECO:0000256" key="5">
    <source>
        <dbReference type="SAM" id="MobiDB-lite"/>
    </source>
</evidence>
<dbReference type="CDD" id="cd00009">
    <property type="entry name" value="AAA"/>
    <property type="match status" value="1"/>
</dbReference>
<name>A0AAW1VRT7_RUBAR</name>
<dbReference type="InterPro" id="IPR036390">
    <property type="entry name" value="WH_DNA-bd_sf"/>
</dbReference>
<evidence type="ECO:0000256" key="3">
    <source>
        <dbReference type="ARBA" id="ARBA00022821"/>
    </source>
</evidence>
<feature type="compositionally biased region" description="Polar residues" evidence="5">
    <location>
        <begin position="971"/>
        <end position="980"/>
    </location>
</feature>
<evidence type="ECO:0000313" key="7">
    <source>
        <dbReference type="EMBL" id="KAK9911053.1"/>
    </source>
</evidence>